<protein>
    <submittedName>
        <fullName evidence="1">Uncharacterized protein</fullName>
    </submittedName>
</protein>
<dbReference type="EMBL" id="JBBWRZ010000008">
    <property type="protein sequence ID" value="KAK8230881.1"/>
    <property type="molecule type" value="Genomic_DNA"/>
</dbReference>
<evidence type="ECO:0000313" key="1">
    <source>
        <dbReference type="EMBL" id="KAK8230881.1"/>
    </source>
</evidence>
<proteinExistence type="predicted"/>
<evidence type="ECO:0000313" key="2">
    <source>
        <dbReference type="Proteomes" id="UP001492380"/>
    </source>
</evidence>
<dbReference type="Proteomes" id="UP001492380">
    <property type="component" value="Unassembled WGS sequence"/>
</dbReference>
<sequence>MRCHHACRSQICSGQPFPVWCWRVVCSPCPRALRRRMLFHLSNLFHLHNLIASVDAIEPSPADPCAAPAAFLGHADRVATAWSGPRWLSSEGARYIPSLRFAGWRTGQLEVSSHRARGASPAHRSLARSLSFCVFGLRDDDGKHASSSSQSYFSFSYFLSSHSVNLQTSFSLVRLPIPPSPLSARVSSTVQWNFMARNVCSTIVLLTGYQSLNHTLITQAGAICLACPGPSPML</sequence>
<name>A0ABR1YIX6_9PEZI</name>
<comment type="caution">
    <text evidence="1">The sequence shown here is derived from an EMBL/GenBank/DDBJ whole genome shotgun (WGS) entry which is preliminary data.</text>
</comment>
<organism evidence="1 2">
    <name type="scientific">Phyllosticta capitalensis</name>
    <dbReference type="NCBI Taxonomy" id="121624"/>
    <lineage>
        <taxon>Eukaryota</taxon>
        <taxon>Fungi</taxon>
        <taxon>Dikarya</taxon>
        <taxon>Ascomycota</taxon>
        <taxon>Pezizomycotina</taxon>
        <taxon>Dothideomycetes</taxon>
        <taxon>Dothideomycetes incertae sedis</taxon>
        <taxon>Botryosphaeriales</taxon>
        <taxon>Phyllostictaceae</taxon>
        <taxon>Phyllosticta</taxon>
    </lineage>
</organism>
<accession>A0ABR1YIX6</accession>
<gene>
    <name evidence="1" type="ORF">HDK90DRAFT_335081</name>
</gene>
<keyword evidence="2" id="KW-1185">Reference proteome</keyword>
<reference evidence="1 2" key="1">
    <citation type="submission" date="2024-04" db="EMBL/GenBank/DDBJ databases">
        <title>Phyllosticta paracitricarpa is synonymous to the EU quarantine fungus P. citricarpa based on phylogenomic analyses.</title>
        <authorList>
            <consortium name="Lawrence Berkeley National Laboratory"/>
            <person name="Van Ingen-Buijs V.A."/>
            <person name="Van Westerhoven A.C."/>
            <person name="Haridas S."/>
            <person name="Skiadas P."/>
            <person name="Martin F."/>
            <person name="Groenewald J.Z."/>
            <person name="Crous P.W."/>
            <person name="Seidl M.F."/>
        </authorList>
    </citation>
    <scope>NUCLEOTIDE SEQUENCE [LARGE SCALE GENOMIC DNA]</scope>
    <source>
        <strain evidence="1 2">CBS 123374</strain>
    </source>
</reference>